<gene>
    <name evidence="2" type="ORF">OH76DRAFT_893959</name>
</gene>
<proteinExistence type="predicted"/>
<evidence type="ECO:0000313" key="3">
    <source>
        <dbReference type="Proteomes" id="UP000256964"/>
    </source>
</evidence>
<accession>A0A371D150</accession>
<protein>
    <submittedName>
        <fullName evidence="2">Uncharacterized protein</fullName>
    </submittedName>
</protein>
<organism evidence="2 3">
    <name type="scientific">Lentinus brumalis</name>
    <dbReference type="NCBI Taxonomy" id="2498619"/>
    <lineage>
        <taxon>Eukaryota</taxon>
        <taxon>Fungi</taxon>
        <taxon>Dikarya</taxon>
        <taxon>Basidiomycota</taxon>
        <taxon>Agaricomycotina</taxon>
        <taxon>Agaricomycetes</taxon>
        <taxon>Polyporales</taxon>
        <taxon>Polyporaceae</taxon>
        <taxon>Lentinus</taxon>
    </lineage>
</organism>
<dbReference type="EMBL" id="KZ857429">
    <property type="protein sequence ID" value="RDX46266.1"/>
    <property type="molecule type" value="Genomic_DNA"/>
</dbReference>
<keyword evidence="3" id="KW-1185">Reference proteome</keyword>
<feature type="region of interest" description="Disordered" evidence="1">
    <location>
        <begin position="75"/>
        <end position="125"/>
    </location>
</feature>
<reference evidence="2 3" key="1">
    <citation type="journal article" date="2018" name="Biotechnol. Biofuels">
        <title>Integrative visual omics of the white-rot fungus Polyporus brumalis exposes the biotechnological potential of its oxidative enzymes for delignifying raw plant biomass.</title>
        <authorList>
            <person name="Miyauchi S."/>
            <person name="Rancon A."/>
            <person name="Drula E."/>
            <person name="Hage H."/>
            <person name="Chaduli D."/>
            <person name="Favel A."/>
            <person name="Grisel S."/>
            <person name="Henrissat B."/>
            <person name="Herpoel-Gimbert I."/>
            <person name="Ruiz-Duenas F.J."/>
            <person name="Chevret D."/>
            <person name="Hainaut M."/>
            <person name="Lin J."/>
            <person name="Wang M."/>
            <person name="Pangilinan J."/>
            <person name="Lipzen A."/>
            <person name="Lesage-Meessen L."/>
            <person name="Navarro D."/>
            <person name="Riley R."/>
            <person name="Grigoriev I.V."/>
            <person name="Zhou S."/>
            <person name="Raouche S."/>
            <person name="Rosso M.N."/>
        </authorList>
    </citation>
    <scope>NUCLEOTIDE SEQUENCE [LARGE SCALE GENOMIC DNA]</scope>
    <source>
        <strain evidence="2 3">BRFM 1820</strain>
    </source>
</reference>
<dbReference type="AlphaFoldDB" id="A0A371D150"/>
<evidence type="ECO:0000313" key="2">
    <source>
        <dbReference type="EMBL" id="RDX46266.1"/>
    </source>
</evidence>
<evidence type="ECO:0000256" key="1">
    <source>
        <dbReference type="SAM" id="MobiDB-lite"/>
    </source>
</evidence>
<feature type="compositionally biased region" description="Polar residues" evidence="1">
    <location>
        <begin position="11"/>
        <end position="25"/>
    </location>
</feature>
<dbReference type="Proteomes" id="UP000256964">
    <property type="component" value="Unassembled WGS sequence"/>
</dbReference>
<name>A0A371D150_9APHY</name>
<sequence length="155" mass="16523">MLLFPKPASKGTLSSVSGHSRSSATPADDRNTSDGGMYRPSSRHPQPRRAPLSDYRDSIANSDIRDVVLVHINVQAPSPPGTLDTSMQERSLTPIPEADSDSDSLWIPRSGSPDSYAGSLDSRGTLESGASWTLDDIGPGHDLCMLPHVADRSAL</sequence>
<feature type="region of interest" description="Disordered" evidence="1">
    <location>
        <begin position="1"/>
        <end position="57"/>
    </location>
</feature>